<evidence type="ECO:0000313" key="2">
    <source>
        <dbReference type="Proteomes" id="UP000292734"/>
    </source>
</evidence>
<dbReference type="RefSeq" id="WP_129965400.1">
    <property type="nucleotide sequence ID" value="NZ_JACBZE010000010.1"/>
</dbReference>
<comment type="caution">
    <text evidence="1">The sequence shown here is derived from an EMBL/GenBank/DDBJ whole genome shotgun (WGS) entry which is preliminary data.</text>
</comment>
<accession>A0A4Q4JCI5</accession>
<gene>
    <name evidence="1" type="ORF">EWH08_06860</name>
</gene>
<organism evidence="1 2">
    <name type="scientific">Sphingobium indicum</name>
    <dbReference type="NCBI Taxonomy" id="332055"/>
    <lineage>
        <taxon>Bacteria</taxon>
        <taxon>Pseudomonadati</taxon>
        <taxon>Pseudomonadota</taxon>
        <taxon>Alphaproteobacteria</taxon>
        <taxon>Sphingomonadales</taxon>
        <taxon>Sphingomonadaceae</taxon>
        <taxon>Sphingobium</taxon>
    </lineage>
</organism>
<evidence type="ECO:0000313" key="1">
    <source>
        <dbReference type="EMBL" id="RYM04179.1"/>
    </source>
</evidence>
<proteinExistence type="predicted"/>
<dbReference type="InterPro" id="IPR013424">
    <property type="entry name" value="Ice-binding_C"/>
</dbReference>
<protein>
    <submittedName>
        <fullName evidence="1">PEP-CTERM sorting domain-containing protein</fullName>
    </submittedName>
</protein>
<dbReference type="NCBIfam" id="TIGR02595">
    <property type="entry name" value="PEP_CTERM"/>
    <property type="match status" value="1"/>
</dbReference>
<name>A0A4Q4JCI5_9SPHN</name>
<dbReference type="Proteomes" id="UP000292734">
    <property type="component" value="Unassembled WGS sequence"/>
</dbReference>
<sequence length="32" mass="3211">MPAPPMVLLFGAGAAALLARKRFARAKAGAEG</sequence>
<dbReference type="EMBL" id="SEOM01000001">
    <property type="protein sequence ID" value="RYM04179.1"/>
    <property type="molecule type" value="Genomic_DNA"/>
</dbReference>
<dbReference type="AlphaFoldDB" id="A0A4Q4JCI5"/>
<reference evidence="1 2" key="1">
    <citation type="submission" date="2019-02" db="EMBL/GenBank/DDBJ databases">
        <authorList>
            <person name="Feng G."/>
        </authorList>
    </citation>
    <scope>NUCLEOTIDE SEQUENCE [LARGE SCALE GENOMIC DNA]</scope>
    <source>
        <strain evidence="1 2">DSM 26779</strain>
    </source>
</reference>